<evidence type="ECO:0008006" key="5">
    <source>
        <dbReference type="Google" id="ProtNLM"/>
    </source>
</evidence>
<proteinExistence type="inferred from homology"/>
<dbReference type="Pfam" id="PF04966">
    <property type="entry name" value="OprB"/>
    <property type="match status" value="1"/>
</dbReference>
<dbReference type="EMBL" id="JABMCH010000065">
    <property type="protein sequence ID" value="NUU47827.1"/>
    <property type="molecule type" value="Genomic_DNA"/>
</dbReference>
<dbReference type="RefSeq" id="WP_175312419.1">
    <property type="nucleotide sequence ID" value="NZ_CBCRYR010000012.1"/>
</dbReference>
<evidence type="ECO:0000256" key="2">
    <source>
        <dbReference type="RuleBase" id="RU363072"/>
    </source>
</evidence>
<dbReference type="AlphaFoldDB" id="A0A7Y6EI76"/>
<feature type="chain" id="PRO_5031590422" description="Porin" evidence="2">
    <location>
        <begin position="46"/>
        <end position="509"/>
    </location>
</feature>
<dbReference type="InterPro" id="IPR038673">
    <property type="entry name" value="OprB_sf"/>
</dbReference>
<gene>
    <name evidence="3" type="ORF">HP438_12690</name>
</gene>
<dbReference type="GO" id="GO:0015288">
    <property type="term" value="F:porin activity"/>
    <property type="evidence" value="ECO:0007669"/>
    <property type="project" value="InterPro"/>
</dbReference>
<evidence type="ECO:0000313" key="3">
    <source>
        <dbReference type="EMBL" id="NUU47827.1"/>
    </source>
</evidence>
<dbReference type="InterPro" id="IPR007049">
    <property type="entry name" value="Carb-sel_porin_OprB"/>
</dbReference>
<dbReference type="Gene3D" id="2.40.160.180">
    <property type="entry name" value="Carbohydrate-selective porin OprB"/>
    <property type="match status" value="1"/>
</dbReference>
<evidence type="ECO:0000313" key="4">
    <source>
        <dbReference type="Proteomes" id="UP000536441"/>
    </source>
</evidence>
<evidence type="ECO:0000256" key="1">
    <source>
        <dbReference type="ARBA" id="ARBA00008769"/>
    </source>
</evidence>
<dbReference type="Proteomes" id="UP000536441">
    <property type="component" value="Unassembled WGS sequence"/>
</dbReference>
<dbReference type="GO" id="GO:0016020">
    <property type="term" value="C:membrane"/>
    <property type="evidence" value="ECO:0007669"/>
    <property type="project" value="InterPro"/>
</dbReference>
<dbReference type="GO" id="GO:0008643">
    <property type="term" value="P:carbohydrate transport"/>
    <property type="evidence" value="ECO:0007669"/>
    <property type="project" value="InterPro"/>
</dbReference>
<dbReference type="PANTHER" id="PTHR37944">
    <property type="entry name" value="PORIN B"/>
    <property type="match status" value="1"/>
</dbReference>
<reference evidence="3 4" key="1">
    <citation type="submission" date="2020-05" db="EMBL/GenBank/DDBJ databases">
        <title>Genome Sequencing of Type Strains.</title>
        <authorList>
            <person name="Lemaire J.F."/>
            <person name="Inderbitzin P."/>
            <person name="Gregorio O.A."/>
            <person name="Collins S.B."/>
            <person name="Wespe N."/>
            <person name="Knight-Connoni V."/>
        </authorList>
    </citation>
    <scope>NUCLEOTIDE SEQUENCE [LARGE SCALE GENOMIC DNA]</scope>
    <source>
        <strain evidence="3 4">DSM 100049</strain>
    </source>
</reference>
<comment type="caution">
    <text evidence="3">The sequence shown here is derived from an EMBL/GenBank/DDBJ whole genome shotgun (WGS) entry which is preliminary data.</text>
</comment>
<accession>A0A7Y6EI76</accession>
<keyword evidence="2" id="KW-0732">Signal</keyword>
<dbReference type="PANTHER" id="PTHR37944:SF1">
    <property type="entry name" value="PORIN B"/>
    <property type="match status" value="1"/>
</dbReference>
<feature type="signal peptide" evidence="2">
    <location>
        <begin position="1"/>
        <end position="45"/>
    </location>
</feature>
<keyword evidence="4" id="KW-1185">Reference proteome</keyword>
<protein>
    <recommendedName>
        <fullName evidence="5">Porin</fullName>
    </recommendedName>
</protein>
<sequence>MSLKSSSQCHQAVITARLRKQQRHRLSYGGILALAACWVSVPATAQQAPVPPVAANSPSTDVKVGVTDLANQPPAPTAPQTPPAMTPEMQAKLAKVTFGRDPALYQHFDRWREKGVTTQFPGSIDSLLGDVGGFRSWLSDRDISFEGQVGPNAVYNILDNAKGLPRAYNGQTFTLPPAGLLLKAQFGLSSAGLPNSYIGLGVSAIGWTNFPQINGKSGSTQLLNAYYAQTIGDRLLVKAGYFPLLFDFAGVFTGGNPVLASGLSGLIPVQAGMTLPSSVTPAFELSYDLKNNLYIKGAVQRSLNPAGLVAATYSNPHSIKFLENSTGAKVLMVGEVGYNRPASMGTRRLWLRTGYIYNTSDYAVFGSTDKSDNQAFYILGDYQTLQPDPMLPYRGLYLGASAQVAAENVNVISQNYELRAYWLGPTDARPTDAISLTASFNKYSQDARRQFSGVGVRTESNQFSIGANYAYHIRPGLYATPSIAYIVHPSFTGKYADALNVGMMATLLF</sequence>
<organism evidence="3 4">
    <name type="scientific">Sphingomonas zeae</name>
    <dbReference type="NCBI Taxonomy" id="1646122"/>
    <lineage>
        <taxon>Bacteria</taxon>
        <taxon>Pseudomonadati</taxon>
        <taxon>Pseudomonadota</taxon>
        <taxon>Alphaproteobacteria</taxon>
        <taxon>Sphingomonadales</taxon>
        <taxon>Sphingomonadaceae</taxon>
        <taxon>Sphingomonas</taxon>
    </lineage>
</organism>
<dbReference type="InterPro" id="IPR052932">
    <property type="entry name" value="OprB_Porin"/>
</dbReference>
<name>A0A7Y6EI76_9SPHN</name>
<comment type="similarity">
    <text evidence="1 2">Belongs to the OprB family.</text>
</comment>